<proteinExistence type="predicted"/>
<organism evidence="1 2">
    <name type="scientific">Gordonia alkaliphila</name>
    <dbReference type="NCBI Taxonomy" id="1053547"/>
    <lineage>
        <taxon>Bacteria</taxon>
        <taxon>Bacillati</taxon>
        <taxon>Actinomycetota</taxon>
        <taxon>Actinomycetes</taxon>
        <taxon>Mycobacteriales</taxon>
        <taxon>Gordoniaceae</taxon>
        <taxon>Gordonia</taxon>
    </lineage>
</organism>
<name>A0ABP8ZK52_9ACTN</name>
<evidence type="ECO:0000313" key="1">
    <source>
        <dbReference type="EMBL" id="GAA4758746.1"/>
    </source>
</evidence>
<reference evidence="2" key="1">
    <citation type="journal article" date="2019" name="Int. J. Syst. Evol. Microbiol.">
        <title>The Global Catalogue of Microorganisms (GCM) 10K type strain sequencing project: providing services to taxonomists for standard genome sequencing and annotation.</title>
        <authorList>
            <consortium name="The Broad Institute Genomics Platform"/>
            <consortium name="The Broad Institute Genome Sequencing Center for Infectious Disease"/>
            <person name="Wu L."/>
            <person name="Ma J."/>
        </authorList>
    </citation>
    <scope>NUCLEOTIDE SEQUENCE [LARGE SCALE GENOMIC DNA]</scope>
    <source>
        <strain evidence="2">JCM 18077</strain>
    </source>
</reference>
<dbReference type="EMBL" id="BAABIE010000026">
    <property type="protein sequence ID" value="GAA4758746.1"/>
    <property type="molecule type" value="Genomic_DNA"/>
</dbReference>
<accession>A0ABP8ZK52</accession>
<sequence>MSFPTRYLVEVREFVDGPPDDFGVAEPAWTEWASTAVYGWGAPNTTEPKTAGHDRQIVELEVLVPPGFPDLSHRAQVRLPGLGEFDVIGSVERYDHSPFGWNPGAVVNVKKVHG</sequence>
<gene>
    <name evidence="1" type="ORF">GCM10023217_34010</name>
</gene>
<dbReference type="Proteomes" id="UP001500822">
    <property type="component" value="Unassembled WGS sequence"/>
</dbReference>
<keyword evidence="2" id="KW-1185">Reference proteome</keyword>
<protein>
    <recommendedName>
        <fullName evidence="3">Head-to-tail stopper</fullName>
    </recommendedName>
</protein>
<evidence type="ECO:0000313" key="2">
    <source>
        <dbReference type="Proteomes" id="UP001500822"/>
    </source>
</evidence>
<comment type="caution">
    <text evidence="1">The sequence shown here is derived from an EMBL/GenBank/DDBJ whole genome shotgun (WGS) entry which is preliminary data.</text>
</comment>
<dbReference type="RefSeq" id="WP_345314424.1">
    <property type="nucleotide sequence ID" value="NZ_BAABIE010000026.1"/>
</dbReference>
<evidence type="ECO:0008006" key="3">
    <source>
        <dbReference type="Google" id="ProtNLM"/>
    </source>
</evidence>